<gene>
    <name evidence="3" type="primary">20343417</name>
    <name evidence="2" type="ORF">GGTG_02959</name>
</gene>
<dbReference type="EnsemblFungi" id="EJT77856">
    <property type="protein sequence ID" value="EJT77856"/>
    <property type="gene ID" value="GGTG_02959"/>
</dbReference>
<dbReference type="GeneID" id="20343417"/>
<organism evidence="2">
    <name type="scientific">Gaeumannomyces tritici (strain R3-111a-1)</name>
    <name type="common">Wheat and barley take-all root rot fungus</name>
    <name type="synonym">Gaeumannomyces graminis var. tritici</name>
    <dbReference type="NCBI Taxonomy" id="644352"/>
    <lineage>
        <taxon>Eukaryota</taxon>
        <taxon>Fungi</taxon>
        <taxon>Dikarya</taxon>
        <taxon>Ascomycota</taxon>
        <taxon>Pezizomycotina</taxon>
        <taxon>Sordariomycetes</taxon>
        <taxon>Sordariomycetidae</taxon>
        <taxon>Magnaporthales</taxon>
        <taxon>Magnaporthaceae</taxon>
        <taxon>Gaeumannomyces</taxon>
    </lineage>
</organism>
<feature type="region of interest" description="Disordered" evidence="1">
    <location>
        <begin position="1"/>
        <end position="51"/>
    </location>
</feature>
<proteinExistence type="predicted"/>
<evidence type="ECO:0000256" key="1">
    <source>
        <dbReference type="SAM" id="MobiDB-lite"/>
    </source>
</evidence>
<reference evidence="2" key="2">
    <citation type="submission" date="2010-07" db="EMBL/GenBank/DDBJ databases">
        <authorList>
            <consortium name="The Broad Institute Genome Sequencing Platform"/>
            <consortium name="Broad Institute Genome Sequencing Center for Infectious Disease"/>
            <person name="Ma L.-J."/>
            <person name="Dead R."/>
            <person name="Young S."/>
            <person name="Zeng Q."/>
            <person name="Koehrsen M."/>
            <person name="Alvarado L."/>
            <person name="Berlin A."/>
            <person name="Chapman S.B."/>
            <person name="Chen Z."/>
            <person name="Freedman E."/>
            <person name="Gellesch M."/>
            <person name="Goldberg J."/>
            <person name="Griggs A."/>
            <person name="Gujja S."/>
            <person name="Heilman E.R."/>
            <person name="Heiman D."/>
            <person name="Hepburn T."/>
            <person name="Howarth C."/>
            <person name="Jen D."/>
            <person name="Larson L."/>
            <person name="Mehta T."/>
            <person name="Neiman D."/>
            <person name="Pearson M."/>
            <person name="Roberts A."/>
            <person name="Saif S."/>
            <person name="Shea T."/>
            <person name="Shenoy N."/>
            <person name="Sisk P."/>
            <person name="Stolte C."/>
            <person name="Sykes S."/>
            <person name="Walk T."/>
            <person name="White J."/>
            <person name="Yandava C."/>
            <person name="Haas B."/>
            <person name="Nusbaum C."/>
            <person name="Birren B."/>
        </authorList>
    </citation>
    <scope>NUCLEOTIDE SEQUENCE</scope>
    <source>
        <strain evidence="2">R3-111a-1</strain>
    </source>
</reference>
<evidence type="ECO:0000313" key="3">
    <source>
        <dbReference type="EnsemblFungi" id="EJT77856"/>
    </source>
</evidence>
<accession>J3NNV3</accession>
<dbReference type="Proteomes" id="UP000006039">
    <property type="component" value="Unassembled WGS sequence"/>
</dbReference>
<evidence type="ECO:0000313" key="4">
    <source>
        <dbReference type="Proteomes" id="UP000006039"/>
    </source>
</evidence>
<dbReference type="AlphaFoldDB" id="J3NNV3"/>
<reference evidence="4" key="1">
    <citation type="submission" date="2010-07" db="EMBL/GenBank/DDBJ databases">
        <title>The genome sequence of Gaeumannomyces graminis var. tritici strain R3-111a-1.</title>
        <authorList>
            <consortium name="The Broad Institute Genome Sequencing Platform"/>
            <person name="Ma L.-J."/>
            <person name="Dead R."/>
            <person name="Young S."/>
            <person name="Zeng Q."/>
            <person name="Koehrsen M."/>
            <person name="Alvarado L."/>
            <person name="Berlin A."/>
            <person name="Chapman S.B."/>
            <person name="Chen Z."/>
            <person name="Freedman E."/>
            <person name="Gellesch M."/>
            <person name="Goldberg J."/>
            <person name="Griggs A."/>
            <person name="Gujja S."/>
            <person name="Heilman E.R."/>
            <person name="Heiman D."/>
            <person name="Hepburn T."/>
            <person name="Howarth C."/>
            <person name="Jen D."/>
            <person name="Larson L."/>
            <person name="Mehta T."/>
            <person name="Neiman D."/>
            <person name="Pearson M."/>
            <person name="Roberts A."/>
            <person name="Saif S."/>
            <person name="Shea T."/>
            <person name="Shenoy N."/>
            <person name="Sisk P."/>
            <person name="Stolte C."/>
            <person name="Sykes S."/>
            <person name="Walk T."/>
            <person name="White J."/>
            <person name="Yandava C."/>
            <person name="Haas B."/>
            <person name="Nusbaum C."/>
            <person name="Birren B."/>
        </authorList>
    </citation>
    <scope>NUCLEOTIDE SEQUENCE [LARGE SCALE GENOMIC DNA]</scope>
    <source>
        <strain evidence="4">R3-111a-1</strain>
    </source>
</reference>
<sequence length="131" mass="14855">MAQLKPIRAELGKIHPRKRRACDCESQGNPGGSRLERRQDANPPAVDFVRPPAKGSTIACRSYKERQDPDRHKKEIYKHLDGPPCVHAPKQRDMCQRGHCGMLDWADRTKQPCEAQVFWIETAGCAQYGMS</sequence>
<name>J3NNV3_GAET3</name>
<keyword evidence="4" id="KW-1185">Reference proteome</keyword>
<dbReference type="VEuPathDB" id="FungiDB:GGTG_02959"/>
<dbReference type="EMBL" id="GL385396">
    <property type="protein sequence ID" value="EJT77856.1"/>
    <property type="molecule type" value="Genomic_DNA"/>
</dbReference>
<evidence type="ECO:0000313" key="2">
    <source>
        <dbReference type="EMBL" id="EJT77856.1"/>
    </source>
</evidence>
<reference evidence="3" key="4">
    <citation type="journal article" date="2015" name="G3 (Bethesda)">
        <title>Genome sequences of three phytopathogenic species of the Magnaporthaceae family of fungi.</title>
        <authorList>
            <person name="Okagaki L.H."/>
            <person name="Nunes C.C."/>
            <person name="Sailsbery J."/>
            <person name="Clay B."/>
            <person name="Brown D."/>
            <person name="John T."/>
            <person name="Oh Y."/>
            <person name="Young N."/>
            <person name="Fitzgerald M."/>
            <person name="Haas B.J."/>
            <person name="Zeng Q."/>
            <person name="Young S."/>
            <person name="Adiconis X."/>
            <person name="Fan L."/>
            <person name="Levin J.Z."/>
            <person name="Mitchell T.K."/>
            <person name="Okubara P.A."/>
            <person name="Farman M.L."/>
            <person name="Kohn L.M."/>
            <person name="Birren B."/>
            <person name="Ma L.-J."/>
            <person name="Dean R.A."/>
        </authorList>
    </citation>
    <scope>NUCLEOTIDE SEQUENCE</scope>
    <source>
        <strain evidence="3">R3-111a-1</strain>
    </source>
</reference>
<dbReference type="RefSeq" id="XP_009219001.1">
    <property type="nucleotide sequence ID" value="XM_009220737.1"/>
</dbReference>
<dbReference type="HOGENOM" id="CLU_1927734_0_0_1"/>
<reference evidence="2" key="3">
    <citation type="submission" date="2010-09" db="EMBL/GenBank/DDBJ databases">
        <title>Annotation of Gaeumannomyces graminis var. tritici R3-111a-1.</title>
        <authorList>
            <consortium name="The Broad Institute Genome Sequencing Platform"/>
            <person name="Ma L.-J."/>
            <person name="Dead R."/>
            <person name="Young S.K."/>
            <person name="Zeng Q."/>
            <person name="Gargeya S."/>
            <person name="Fitzgerald M."/>
            <person name="Haas B."/>
            <person name="Abouelleil A."/>
            <person name="Alvarado L."/>
            <person name="Arachchi H.M."/>
            <person name="Berlin A."/>
            <person name="Brown A."/>
            <person name="Chapman S.B."/>
            <person name="Chen Z."/>
            <person name="Dunbar C."/>
            <person name="Freedman E."/>
            <person name="Gearin G."/>
            <person name="Gellesch M."/>
            <person name="Goldberg J."/>
            <person name="Griggs A."/>
            <person name="Gujja S."/>
            <person name="Heiman D."/>
            <person name="Howarth C."/>
            <person name="Larson L."/>
            <person name="Lui A."/>
            <person name="MacDonald P.J.P."/>
            <person name="Mehta T."/>
            <person name="Montmayeur A."/>
            <person name="Murphy C."/>
            <person name="Neiman D."/>
            <person name="Pearson M."/>
            <person name="Priest M."/>
            <person name="Roberts A."/>
            <person name="Saif S."/>
            <person name="Shea T."/>
            <person name="Shenoy N."/>
            <person name="Sisk P."/>
            <person name="Stolte C."/>
            <person name="Sykes S."/>
            <person name="Yandava C."/>
            <person name="Wortman J."/>
            <person name="Nusbaum C."/>
            <person name="Birren B."/>
        </authorList>
    </citation>
    <scope>NUCLEOTIDE SEQUENCE</scope>
    <source>
        <strain evidence="2">R3-111a-1</strain>
    </source>
</reference>
<reference evidence="3" key="5">
    <citation type="submission" date="2018-04" db="UniProtKB">
        <authorList>
            <consortium name="EnsemblFungi"/>
        </authorList>
    </citation>
    <scope>IDENTIFICATION</scope>
    <source>
        <strain evidence="3">R3-111a-1</strain>
    </source>
</reference>
<protein>
    <submittedName>
        <fullName evidence="2 3">Uncharacterized protein</fullName>
    </submittedName>
</protein>